<reference evidence="3" key="1">
    <citation type="submission" date="2021-02" db="EMBL/GenBank/DDBJ databases">
        <authorList>
            <person name="Dougan E. K."/>
            <person name="Rhodes N."/>
            <person name="Thang M."/>
            <person name="Chan C."/>
        </authorList>
    </citation>
    <scope>NUCLEOTIDE SEQUENCE</scope>
</reference>
<dbReference type="SUPFAM" id="SSF49879">
    <property type="entry name" value="SMAD/FHA domain"/>
    <property type="match status" value="1"/>
</dbReference>
<proteinExistence type="predicted"/>
<evidence type="ECO:0000256" key="1">
    <source>
        <dbReference type="SAM" id="MobiDB-lite"/>
    </source>
</evidence>
<evidence type="ECO:0000313" key="4">
    <source>
        <dbReference type="Proteomes" id="UP000649617"/>
    </source>
</evidence>
<feature type="compositionally biased region" description="Basic and acidic residues" evidence="1">
    <location>
        <begin position="87"/>
        <end position="97"/>
    </location>
</feature>
<dbReference type="AlphaFoldDB" id="A0A812WK99"/>
<gene>
    <name evidence="3" type="ORF">SPIL2461_LOCUS18733</name>
</gene>
<comment type="caution">
    <text evidence="3">The sequence shown here is derived from an EMBL/GenBank/DDBJ whole genome shotgun (WGS) entry which is preliminary data.</text>
</comment>
<dbReference type="InterPro" id="IPR008984">
    <property type="entry name" value="SMAD_FHA_dom_sf"/>
</dbReference>
<name>A0A812WK99_SYMPI</name>
<organism evidence="3 4">
    <name type="scientific">Symbiodinium pilosum</name>
    <name type="common">Dinoflagellate</name>
    <dbReference type="NCBI Taxonomy" id="2952"/>
    <lineage>
        <taxon>Eukaryota</taxon>
        <taxon>Sar</taxon>
        <taxon>Alveolata</taxon>
        <taxon>Dinophyceae</taxon>
        <taxon>Suessiales</taxon>
        <taxon>Symbiodiniaceae</taxon>
        <taxon>Symbiodinium</taxon>
    </lineage>
</organism>
<dbReference type="InterPro" id="IPR000253">
    <property type="entry name" value="FHA_dom"/>
</dbReference>
<feature type="compositionally biased region" description="Basic and acidic residues" evidence="1">
    <location>
        <begin position="168"/>
        <end position="180"/>
    </location>
</feature>
<feature type="compositionally biased region" description="Basic and acidic residues" evidence="1">
    <location>
        <begin position="221"/>
        <end position="273"/>
    </location>
</feature>
<accession>A0A812WK99</accession>
<dbReference type="Proteomes" id="UP000649617">
    <property type="component" value="Unassembled WGS sequence"/>
</dbReference>
<feature type="domain" description="FHA" evidence="2">
    <location>
        <begin position="420"/>
        <end position="484"/>
    </location>
</feature>
<protein>
    <recommendedName>
        <fullName evidence="2">FHA domain-containing protein</fullName>
    </recommendedName>
</protein>
<evidence type="ECO:0000313" key="3">
    <source>
        <dbReference type="EMBL" id="CAE7675935.1"/>
    </source>
</evidence>
<dbReference type="Pfam" id="PF00498">
    <property type="entry name" value="FHA"/>
    <property type="match status" value="1"/>
</dbReference>
<feature type="region of interest" description="Disordered" evidence="1">
    <location>
        <begin position="1"/>
        <end position="45"/>
    </location>
</feature>
<dbReference type="Gene3D" id="2.60.200.20">
    <property type="match status" value="1"/>
</dbReference>
<feature type="compositionally biased region" description="Low complexity" evidence="1">
    <location>
        <begin position="1"/>
        <end position="26"/>
    </location>
</feature>
<evidence type="ECO:0000259" key="2">
    <source>
        <dbReference type="PROSITE" id="PS50006"/>
    </source>
</evidence>
<feature type="region of interest" description="Disordered" evidence="1">
    <location>
        <begin position="316"/>
        <end position="354"/>
    </location>
</feature>
<feature type="compositionally biased region" description="Low complexity" evidence="1">
    <location>
        <begin position="340"/>
        <end position="351"/>
    </location>
</feature>
<feature type="compositionally biased region" description="Polar residues" evidence="1">
    <location>
        <begin position="210"/>
        <end position="219"/>
    </location>
</feature>
<feature type="compositionally biased region" description="Polar residues" evidence="1">
    <location>
        <begin position="27"/>
        <end position="36"/>
    </location>
</feature>
<dbReference type="OrthoDB" id="447100at2759"/>
<dbReference type="EMBL" id="CAJNIZ010044038">
    <property type="protein sequence ID" value="CAE7675935.1"/>
    <property type="molecule type" value="Genomic_DNA"/>
</dbReference>
<dbReference type="PROSITE" id="PS50006">
    <property type="entry name" value="FHA_DOMAIN"/>
    <property type="match status" value="1"/>
</dbReference>
<sequence>MPHARSPSSSSPSYSSYTASSSAPTSKLKSGDTNSGVRAGEVKSKVDELENLREMLAEKKKEFAEEEDVDRKKDIKKDMDILEQWLHDKEHKHDKVPAEQAAKVGKAVKAPDTHTAKATSKEDSKPNEAIKKQKQKAPKPSTDSEVPTKKSKKASDVEQAPKQPAVPEAKKPKKASDVKAPKPSADLEAQAKKPKKASETQKAPRPPADSQASAKNNKNVLDVEKAVKKSADSEVPAKKAKKASEAEKARKMPADAEVPAKKAKKIDDGEKVSKPSAESEAQAKELQKAADVDKVKHTVDKDLLAQNADLISRTKEALQQSLQHQQKGETPQPAAPPPASHAVSSGAAGPATQETAQTSFVLASEATTLMPSEKVPPCELPLWCVRPNPRDVEVLLEIVRHVQGSSLPSKRMRLGRRAWALLGRRLHEAQAEEARRAGVPEPDIGLACPLSSKAHALVLQNWTGKIFLKDLGSAHGTFLGGVRLNPHEPFEWKAGMQAYFADASTEFFELRAA</sequence>
<feature type="compositionally biased region" description="Basic and acidic residues" evidence="1">
    <location>
        <begin position="109"/>
        <end position="131"/>
    </location>
</feature>
<feature type="region of interest" description="Disordered" evidence="1">
    <location>
        <begin position="87"/>
        <end position="296"/>
    </location>
</feature>
<feature type="compositionally biased region" description="Low complexity" evidence="1">
    <location>
        <begin position="158"/>
        <end position="167"/>
    </location>
</feature>
<feature type="compositionally biased region" description="Basic and acidic residues" evidence="1">
    <location>
        <begin position="281"/>
        <end position="296"/>
    </location>
</feature>
<feature type="compositionally biased region" description="Polar residues" evidence="1">
    <location>
        <begin position="317"/>
        <end position="329"/>
    </location>
</feature>
<keyword evidence="4" id="KW-1185">Reference proteome</keyword>